<feature type="transmembrane region" description="Helical" evidence="6">
    <location>
        <begin position="102"/>
        <end position="121"/>
    </location>
</feature>
<evidence type="ECO:0000256" key="6">
    <source>
        <dbReference type="SAM" id="Phobius"/>
    </source>
</evidence>
<dbReference type="InterPro" id="IPR034294">
    <property type="entry name" value="Aquaporin_transptr"/>
</dbReference>
<dbReference type="Proteomes" id="UP001276659">
    <property type="component" value="Unassembled WGS sequence"/>
</dbReference>
<keyword evidence="8" id="KW-1185">Reference proteome</keyword>
<comment type="subcellular location">
    <subcellularLocation>
        <location evidence="1">Membrane</location>
        <topology evidence="1">Multi-pass membrane protein</topology>
    </subcellularLocation>
</comment>
<dbReference type="GO" id="GO:0005886">
    <property type="term" value="C:plasma membrane"/>
    <property type="evidence" value="ECO:0007669"/>
    <property type="project" value="TreeGrafter"/>
</dbReference>
<dbReference type="PANTHER" id="PTHR19139">
    <property type="entry name" value="AQUAPORIN TRANSPORTER"/>
    <property type="match status" value="1"/>
</dbReference>
<dbReference type="PANTHER" id="PTHR19139:SF199">
    <property type="entry name" value="MIP17260P"/>
    <property type="match status" value="1"/>
</dbReference>
<evidence type="ECO:0000256" key="1">
    <source>
        <dbReference type="ARBA" id="ARBA00004141"/>
    </source>
</evidence>
<evidence type="ECO:0000256" key="5">
    <source>
        <dbReference type="ARBA" id="ARBA00023136"/>
    </source>
</evidence>
<proteinExistence type="inferred from homology"/>
<accession>A0AAD9ZAZ0</accession>
<organism evidence="7 8">
    <name type="scientific">Lepraria neglecta</name>
    <dbReference type="NCBI Taxonomy" id="209136"/>
    <lineage>
        <taxon>Eukaryota</taxon>
        <taxon>Fungi</taxon>
        <taxon>Dikarya</taxon>
        <taxon>Ascomycota</taxon>
        <taxon>Pezizomycotina</taxon>
        <taxon>Lecanoromycetes</taxon>
        <taxon>OSLEUM clade</taxon>
        <taxon>Lecanoromycetidae</taxon>
        <taxon>Lecanorales</taxon>
        <taxon>Lecanorineae</taxon>
        <taxon>Stereocaulaceae</taxon>
        <taxon>Lepraria</taxon>
    </lineage>
</organism>
<dbReference type="AlphaFoldDB" id="A0AAD9ZAZ0"/>
<evidence type="ECO:0000313" key="8">
    <source>
        <dbReference type="Proteomes" id="UP001276659"/>
    </source>
</evidence>
<keyword evidence="4 6" id="KW-1133">Transmembrane helix</keyword>
<keyword evidence="3 6" id="KW-0812">Transmembrane</keyword>
<name>A0AAD9ZAZ0_9LECA</name>
<evidence type="ECO:0000256" key="2">
    <source>
        <dbReference type="ARBA" id="ARBA00006175"/>
    </source>
</evidence>
<feature type="transmembrane region" description="Helical" evidence="6">
    <location>
        <begin position="166"/>
        <end position="192"/>
    </location>
</feature>
<dbReference type="InterPro" id="IPR023271">
    <property type="entry name" value="Aquaporin-like"/>
</dbReference>
<evidence type="ECO:0000256" key="3">
    <source>
        <dbReference type="ARBA" id="ARBA00022692"/>
    </source>
</evidence>
<dbReference type="EMBL" id="JASNWA010000006">
    <property type="protein sequence ID" value="KAK3174368.1"/>
    <property type="molecule type" value="Genomic_DNA"/>
</dbReference>
<dbReference type="Gene3D" id="1.20.1080.10">
    <property type="entry name" value="Glycerol uptake facilitator protein"/>
    <property type="match status" value="2"/>
</dbReference>
<comment type="similarity">
    <text evidence="2">Belongs to the MIP/aquaporin (TC 1.A.8) family.</text>
</comment>
<dbReference type="SUPFAM" id="SSF81338">
    <property type="entry name" value="Aquaporin-like"/>
    <property type="match status" value="2"/>
</dbReference>
<dbReference type="GO" id="GO:0015250">
    <property type="term" value="F:water channel activity"/>
    <property type="evidence" value="ECO:0007669"/>
    <property type="project" value="TreeGrafter"/>
</dbReference>
<evidence type="ECO:0000256" key="4">
    <source>
        <dbReference type="ARBA" id="ARBA00022989"/>
    </source>
</evidence>
<reference evidence="7" key="1">
    <citation type="submission" date="2022-11" db="EMBL/GenBank/DDBJ databases">
        <title>Chromosomal genome sequence assembly and mating type (MAT) locus characterization of the leprose asexual lichenized fungus Lepraria neglecta (Nyl.) Erichsen.</title>
        <authorList>
            <person name="Allen J.L."/>
            <person name="Pfeffer B."/>
        </authorList>
    </citation>
    <scope>NUCLEOTIDE SEQUENCE</scope>
    <source>
        <strain evidence="7">Allen 5258</strain>
    </source>
</reference>
<gene>
    <name evidence="7" type="ORF">OEA41_001612</name>
</gene>
<protein>
    <submittedName>
        <fullName evidence="7">Uncharacterized protein</fullName>
    </submittedName>
</protein>
<evidence type="ECO:0000313" key="7">
    <source>
        <dbReference type="EMBL" id="KAK3174368.1"/>
    </source>
</evidence>
<sequence>MIERLSGGDYNRITGITLPPSYGMEGRELIVRTPRGDEGRQERDLAILSYVRQWTSIPVPTIAAKDFSCDNPLGTQVANISSNTNTGTMVVTTAQQKNPAELLYISLAFGFSLAVNAWVFFPISGGLFNPAVSDTTFTEYLSNDPLMGRVDNDKRDMASPQVTLDMVLIGAITWVRGILLFIIQVVGGIVAAEIVQALFQGDLAVSTTLG</sequence>
<keyword evidence="5 6" id="KW-0472">Membrane</keyword>
<comment type="caution">
    <text evidence="7">The sequence shown here is derived from an EMBL/GenBank/DDBJ whole genome shotgun (WGS) entry which is preliminary data.</text>
</comment>